<name>A0ABD3G389_9STRA</name>
<comment type="caution">
    <text evidence="1">The sequence shown here is derived from an EMBL/GenBank/DDBJ whole genome shotgun (WGS) entry which is preliminary data.</text>
</comment>
<reference evidence="1 2" key="1">
    <citation type="submission" date="2024-09" db="EMBL/GenBank/DDBJ databases">
        <title>Genome sequencing and assembly of Phytophthora oleae, isolate VK10A, causative agent of rot of olive drupes.</title>
        <authorList>
            <person name="Conti Taguali S."/>
            <person name="Riolo M."/>
            <person name="La Spada F."/>
            <person name="Cacciola S.O."/>
            <person name="Dionisio G."/>
        </authorList>
    </citation>
    <scope>NUCLEOTIDE SEQUENCE [LARGE SCALE GENOMIC DNA]</scope>
    <source>
        <strain evidence="1 2">VK10A</strain>
    </source>
</reference>
<dbReference type="Proteomes" id="UP001632037">
    <property type="component" value="Unassembled WGS sequence"/>
</dbReference>
<keyword evidence="2" id="KW-1185">Reference proteome</keyword>
<accession>A0ABD3G389</accession>
<evidence type="ECO:0000313" key="2">
    <source>
        <dbReference type="Proteomes" id="UP001632037"/>
    </source>
</evidence>
<protein>
    <submittedName>
        <fullName evidence="1">Uncharacterized protein</fullName>
    </submittedName>
</protein>
<proteinExistence type="predicted"/>
<gene>
    <name evidence="1" type="ORF">V7S43_003122</name>
</gene>
<dbReference type="EMBL" id="JBIMZQ010000004">
    <property type="protein sequence ID" value="KAL3672440.1"/>
    <property type="molecule type" value="Genomic_DNA"/>
</dbReference>
<evidence type="ECO:0000313" key="1">
    <source>
        <dbReference type="EMBL" id="KAL3672440.1"/>
    </source>
</evidence>
<sequence length="55" mass="6041">MTFRNQSGTRAVVHARGSVWPSKHAPGLSEVKQQEEAEIQLNDAANASCCYESIH</sequence>
<organism evidence="1 2">
    <name type="scientific">Phytophthora oleae</name>
    <dbReference type="NCBI Taxonomy" id="2107226"/>
    <lineage>
        <taxon>Eukaryota</taxon>
        <taxon>Sar</taxon>
        <taxon>Stramenopiles</taxon>
        <taxon>Oomycota</taxon>
        <taxon>Peronosporomycetes</taxon>
        <taxon>Peronosporales</taxon>
        <taxon>Peronosporaceae</taxon>
        <taxon>Phytophthora</taxon>
    </lineage>
</organism>
<dbReference type="AlphaFoldDB" id="A0ABD3G389"/>